<comment type="caution">
    <text evidence="2">The sequence shown here is derived from an EMBL/GenBank/DDBJ whole genome shotgun (WGS) entry which is preliminary data.</text>
</comment>
<dbReference type="Pfam" id="PF05133">
    <property type="entry name" value="SPP1_portal"/>
    <property type="match status" value="1"/>
</dbReference>
<proteinExistence type="predicted"/>
<gene>
    <name evidence="2" type="ORF">EKI59_02480</name>
</gene>
<dbReference type="InterPro" id="IPR021145">
    <property type="entry name" value="Portal_protein_SPP1_Gp6-like"/>
</dbReference>
<evidence type="ECO:0000256" key="1">
    <source>
        <dbReference type="SAM" id="MobiDB-lite"/>
    </source>
</evidence>
<accession>A0A6C1U1B5</accession>
<feature type="compositionally biased region" description="Polar residues" evidence="1">
    <location>
        <begin position="288"/>
        <end position="302"/>
    </location>
</feature>
<name>A0A6C1U1B5_9CORY</name>
<evidence type="ECO:0000313" key="2">
    <source>
        <dbReference type="EMBL" id="TVS29806.1"/>
    </source>
</evidence>
<organism evidence="2 3">
    <name type="scientific">Corynebacterium sanguinis</name>
    <dbReference type="NCBI Taxonomy" id="2594913"/>
    <lineage>
        <taxon>Bacteria</taxon>
        <taxon>Bacillati</taxon>
        <taxon>Actinomycetota</taxon>
        <taxon>Actinomycetes</taxon>
        <taxon>Mycobacteriales</taxon>
        <taxon>Corynebacteriaceae</taxon>
        <taxon>Corynebacterium</taxon>
    </lineage>
</organism>
<dbReference type="OrthoDB" id="1780383at2"/>
<dbReference type="AlphaFoldDB" id="A0A6C1U1B5"/>
<reference evidence="2 3" key="1">
    <citation type="submission" date="2018-12" db="EMBL/GenBank/DDBJ databases">
        <title>Corynebacterium sanguinis sp. nov., a clinically-associated and environmental corynebacterium.</title>
        <authorList>
            <person name="Gonzales-Siles L."/>
            <person name="Jaen-Luchoro D."/>
            <person name="Cardew S."/>
            <person name="Inganas E."/>
            <person name="Ohlen M."/>
            <person name="Jensie-Markopolous S."/>
            <person name="Pinyeiro-Iglesias B."/>
            <person name="Molin K."/>
            <person name="Skovbjerg S."/>
            <person name="Svensson-Stadler L."/>
            <person name="Funke G."/>
            <person name="Moore E.R.B."/>
        </authorList>
    </citation>
    <scope>NUCLEOTIDE SEQUENCE [LARGE SCALE GENOMIC DNA]</scope>
    <source>
        <strain evidence="2 3">58734</strain>
    </source>
</reference>
<evidence type="ECO:0000313" key="3">
    <source>
        <dbReference type="Proteomes" id="UP000336646"/>
    </source>
</evidence>
<dbReference type="EMBL" id="RXIR01000003">
    <property type="protein sequence ID" value="TVS29806.1"/>
    <property type="molecule type" value="Genomic_DNA"/>
</dbReference>
<dbReference type="RefSeq" id="WP_144772554.1">
    <property type="nucleotide sequence ID" value="NZ_RXIR01000003.1"/>
</dbReference>
<dbReference type="Proteomes" id="UP000336646">
    <property type="component" value="Unassembled WGS sequence"/>
</dbReference>
<feature type="region of interest" description="Disordered" evidence="1">
    <location>
        <begin position="466"/>
        <end position="487"/>
    </location>
</feature>
<sequence>MDTFGELTREEESLVGQLTRDLNLYRPKNAEKWRYYDGEASLKNIGLAIPEAMVNIDAVIGWGGIIVDALDERLDWQGWVSDTEDISRLSAVFRQNQLGTEFDKAKLDAFVTGVGFFEVTAGGEGEPDVVVNAVSSNDGVYIWDGRRSRVAAGLVSKVDPATGDDLITIYLPDSTITMVRGRERLSVHRVVHNRGRCGLVAFPNKSRAGGVRGKSELTRPIRYTIDHGVRTILGMEYNREIYTTPQRYFANVEPEDLGIDEDMDADERVRAGWNVSMTRAVILPPQEGTATSNGPTPTTGQYESAPPTPYIDELKMCTQLISAYSGVPAQQLGFVTANPPSAESVRAMESRHVKMAERRSTSFSYPLVNDVAFIAQSILHERYPDEEPAPTPEFLASVSAKWGNPATPTVAAATDSTVKLVEKDILPAHSSVALERAGFSESEIRRIEQDRRRAATDELLTMARQRAAGGGQLDPTVGRLAAASGED</sequence>
<feature type="region of interest" description="Disordered" evidence="1">
    <location>
        <begin position="285"/>
        <end position="306"/>
    </location>
</feature>
<protein>
    <submittedName>
        <fullName evidence="2">Phage portal protein</fullName>
    </submittedName>
</protein>